<feature type="transmembrane region" description="Helical" evidence="2">
    <location>
        <begin position="48"/>
        <end position="68"/>
    </location>
</feature>
<dbReference type="PANTHER" id="PTHR30487">
    <property type="entry name" value="TYPE 4 PREPILIN-LIKE PROTEINS LEADER PEPTIDE-PROCESSING ENZYME"/>
    <property type="match status" value="1"/>
</dbReference>
<sequence length="168" mass="17826">MIDFILAAALLISLVTDLRSRIIPNVMTFPVIVFAILYHTVLSGWDGFLFSGSGLLLGLGLLFIPFLLGGMGAGDVKLMAAIGALKGAAFVFSSFLYTCLIGGLIALVILAARKQLGKSLHRIAHALVFVRGSAASFDVLDNNEIHHAFPYGVAIVLGTLFAYLRGGF</sequence>
<dbReference type="Proteomes" id="UP001596002">
    <property type="component" value="Unassembled WGS sequence"/>
</dbReference>
<dbReference type="Gene3D" id="1.20.120.1220">
    <property type="match status" value="1"/>
</dbReference>
<name>A0ABV9Q1E8_9BACL</name>
<dbReference type="InterPro" id="IPR000045">
    <property type="entry name" value="Prepilin_IV_endopep_pep"/>
</dbReference>
<evidence type="ECO:0000256" key="1">
    <source>
        <dbReference type="ARBA" id="ARBA00005801"/>
    </source>
</evidence>
<organism evidence="4 5">
    <name type="scientific">Effusibacillus consociatus</name>
    <dbReference type="NCBI Taxonomy" id="1117041"/>
    <lineage>
        <taxon>Bacteria</taxon>
        <taxon>Bacillati</taxon>
        <taxon>Bacillota</taxon>
        <taxon>Bacilli</taxon>
        <taxon>Bacillales</taxon>
        <taxon>Alicyclobacillaceae</taxon>
        <taxon>Effusibacillus</taxon>
    </lineage>
</organism>
<keyword evidence="5" id="KW-1185">Reference proteome</keyword>
<dbReference type="InterPro" id="IPR050882">
    <property type="entry name" value="Prepilin_peptidase/N-MTase"/>
</dbReference>
<accession>A0ABV9Q1E8</accession>
<evidence type="ECO:0000313" key="5">
    <source>
        <dbReference type="Proteomes" id="UP001596002"/>
    </source>
</evidence>
<keyword evidence="2" id="KW-1133">Transmembrane helix</keyword>
<comment type="similarity">
    <text evidence="1">Belongs to the peptidase A24 family.</text>
</comment>
<gene>
    <name evidence="4" type="ORF">ACFO8Q_11280</name>
</gene>
<keyword evidence="2" id="KW-0812">Transmembrane</keyword>
<dbReference type="PANTHER" id="PTHR30487:SF0">
    <property type="entry name" value="PREPILIN LEADER PEPTIDASE_N-METHYLTRANSFERASE-RELATED"/>
    <property type="match status" value="1"/>
</dbReference>
<comment type="caution">
    <text evidence="4">The sequence shown here is derived from an EMBL/GenBank/DDBJ whole genome shotgun (WGS) entry which is preliminary data.</text>
</comment>
<evidence type="ECO:0000259" key="3">
    <source>
        <dbReference type="Pfam" id="PF01478"/>
    </source>
</evidence>
<dbReference type="EMBL" id="JBHSHC010000093">
    <property type="protein sequence ID" value="MFC4767935.1"/>
    <property type="molecule type" value="Genomic_DNA"/>
</dbReference>
<dbReference type="RefSeq" id="WP_380025855.1">
    <property type="nucleotide sequence ID" value="NZ_JBHSHC010000093.1"/>
</dbReference>
<keyword evidence="2" id="KW-0472">Membrane</keyword>
<evidence type="ECO:0000256" key="2">
    <source>
        <dbReference type="SAM" id="Phobius"/>
    </source>
</evidence>
<proteinExistence type="inferred from homology"/>
<reference evidence="5" key="1">
    <citation type="journal article" date="2019" name="Int. J. Syst. Evol. Microbiol.">
        <title>The Global Catalogue of Microorganisms (GCM) 10K type strain sequencing project: providing services to taxonomists for standard genome sequencing and annotation.</title>
        <authorList>
            <consortium name="The Broad Institute Genomics Platform"/>
            <consortium name="The Broad Institute Genome Sequencing Center for Infectious Disease"/>
            <person name="Wu L."/>
            <person name="Ma J."/>
        </authorList>
    </citation>
    <scope>NUCLEOTIDE SEQUENCE [LARGE SCALE GENOMIC DNA]</scope>
    <source>
        <strain evidence="5">WYCCWR 12678</strain>
    </source>
</reference>
<protein>
    <submittedName>
        <fullName evidence="4">Prepilin peptidase</fullName>
    </submittedName>
</protein>
<feature type="transmembrane region" description="Helical" evidence="2">
    <location>
        <begin position="89"/>
        <end position="112"/>
    </location>
</feature>
<dbReference type="Pfam" id="PF01478">
    <property type="entry name" value="Peptidase_A24"/>
    <property type="match status" value="1"/>
</dbReference>
<feature type="transmembrane region" description="Helical" evidence="2">
    <location>
        <begin position="148"/>
        <end position="164"/>
    </location>
</feature>
<feature type="domain" description="Prepilin type IV endopeptidase peptidase" evidence="3">
    <location>
        <begin position="4"/>
        <end position="107"/>
    </location>
</feature>
<evidence type="ECO:0000313" key="4">
    <source>
        <dbReference type="EMBL" id="MFC4767935.1"/>
    </source>
</evidence>